<sequence length="154" mass="17543">METTVLSSIIRNPLNSTFSPFLKTSKPKSRTRNNNNNNNITIVSSLHRSNSYGSQYEGRLVDENMIVLRKRIHEMKMVERNYEPPNEWMGWEKQMYAQYDEYICKVLGVVQTQLMNARPSVALGALALLTLSVPTSVVLLVLHFAQAADTIIKL</sequence>
<keyword evidence="2" id="KW-0472">Membrane</keyword>
<dbReference type="GeneID" id="110797535"/>
<dbReference type="OrthoDB" id="672819at2759"/>
<accession>A0A9R0J0A1</accession>
<evidence type="ECO:0000313" key="4">
    <source>
        <dbReference type="RefSeq" id="XP_021858347.1"/>
    </source>
</evidence>
<reference evidence="3" key="1">
    <citation type="journal article" date="2021" name="Nat. Commun.">
        <title>Genomic analyses provide insights into spinach domestication and the genetic basis of agronomic traits.</title>
        <authorList>
            <person name="Cai X."/>
            <person name="Sun X."/>
            <person name="Xu C."/>
            <person name="Sun H."/>
            <person name="Wang X."/>
            <person name="Ge C."/>
            <person name="Zhang Z."/>
            <person name="Wang Q."/>
            <person name="Fei Z."/>
            <person name="Jiao C."/>
            <person name="Wang Q."/>
        </authorList>
    </citation>
    <scope>NUCLEOTIDE SEQUENCE [LARGE SCALE GENOMIC DNA]</scope>
    <source>
        <strain evidence="3">cv. Varoflay</strain>
    </source>
</reference>
<keyword evidence="3" id="KW-1185">Reference proteome</keyword>
<reference evidence="4" key="2">
    <citation type="submission" date="2025-08" db="UniProtKB">
        <authorList>
            <consortium name="RefSeq"/>
        </authorList>
    </citation>
    <scope>IDENTIFICATION</scope>
    <source>
        <tissue evidence="4">Leaf</tissue>
    </source>
</reference>
<evidence type="ECO:0000313" key="3">
    <source>
        <dbReference type="Proteomes" id="UP000813463"/>
    </source>
</evidence>
<evidence type="ECO:0000256" key="1">
    <source>
        <dbReference type="SAM" id="MobiDB-lite"/>
    </source>
</evidence>
<dbReference type="PANTHER" id="PTHR33782">
    <property type="entry name" value="OS01G0121600 PROTEIN"/>
    <property type="match status" value="1"/>
</dbReference>
<gene>
    <name evidence="4" type="primary">LOC110797535</name>
</gene>
<evidence type="ECO:0000256" key="2">
    <source>
        <dbReference type="SAM" id="Phobius"/>
    </source>
</evidence>
<dbReference type="PANTHER" id="PTHR33782:SF5">
    <property type="entry name" value="MEDIATOR OF RNA POLYMERASE II TRANSCRIPTION SUBUNIT"/>
    <property type="match status" value="1"/>
</dbReference>
<protein>
    <submittedName>
        <fullName evidence="4">Uncharacterized protein</fullName>
    </submittedName>
</protein>
<name>A0A9R0J0A1_SPIOL</name>
<dbReference type="Proteomes" id="UP000813463">
    <property type="component" value="Chromosome 1"/>
</dbReference>
<feature type="region of interest" description="Disordered" evidence="1">
    <location>
        <begin position="20"/>
        <end position="39"/>
    </location>
</feature>
<keyword evidence="2" id="KW-0812">Transmembrane</keyword>
<feature type="transmembrane region" description="Helical" evidence="2">
    <location>
        <begin position="121"/>
        <end position="145"/>
    </location>
</feature>
<dbReference type="RefSeq" id="XP_021858347.1">
    <property type="nucleotide sequence ID" value="XM_022002655.2"/>
</dbReference>
<organism evidence="3 4">
    <name type="scientific">Spinacia oleracea</name>
    <name type="common">Spinach</name>
    <dbReference type="NCBI Taxonomy" id="3562"/>
    <lineage>
        <taxon>Eukaryota</taxon>
        <taxon>Viridiplantae</taxon>
        <taxon>Streptophyta</taxon>
        <taxon>Embryophyta</taxon>
        <taxon>Tracheophyta</taxon>
        <taxon>Spermatophyta</taxon>
        <taxon>Magnoliopsida</taxon>
        <taxon>eudicotyledons</taxon>
        <taxon>Gunneridae</taxon>
        <taxon>Pentapetalae</taxon>
        <taxon>Caryophyllales</taxon>
        <taxon>Chenopodiaceae</taxon>
        <taxon>Chenopodioideae</taxon>
        <taxon>Anserineae</taxon>
        <taxon>Spinacia</taxon>
    </lineage>
</organism>
<dbReference type="AlphaFoldDB" id="A0A9R0J0A1"/>
<proteinExistence type="predicted"/>
<dbReference type="KEGG" id="soe:110797535"/>
<keyword evidence="2" id="KW-1133">Transmembrane helix</keyword>